<dbReference type="AlphaFoldDB" id="A0A1S1JKS1"/>
<organism evidence="2 3">
    <name type="scientific">Mycobacterium syngnathidarum</name>
    <dbReference type="NCBI Taxonomy" id="1908205"/>
    <lineage>
        <taxon>Bacteria</taxon>
        <taxon>Bacillati</taxon>
        <taxon>Actinomycetota</taxon>
        <taxon>Actinomycetes</taxon>
        <taxon>Mycobacteriales</taxon>
        <taxon>Mycobacteriaceae</taxon>
        <taxon>Mycobacterium</taxon>
    </lineage>
</organism>
<feature type="region of interest" description="Disordered" evidence="1">
    <location>
        <begin position="70"/>
        <end position="136"/>
    </location>
</feature>
<dbReference type="Proteomes" id="UP000179636">
    <property type="component" value="Unassembled WGS sequence"/>
</dbReference>
<evidence type="ECO:0000313" key="3">
    <source>
        <dbReference type="Proteomes" id="UP000179636"/>
    </source>
</evidence>
<comment type="caution">
    <text evidence="2">The sequence shown here is derived from an EMBL/GenBank/DDBJ whole genome shotgun (WGS) entry which is preliminary data.</text>
</comment>
<dbReference type="EMBL" id="MLHV01000046">
    <property type="protein sequence ID" value="OHT85429.1"/>
    <property type="molecule type" value="Genomic_DNA"/>
</dbReference>
<evidence type="ECO:0000256" key="1">
    <source>
        <dbReference type="SAM" id="MobiDB-lite"/>
    </source>
</evidence>
<proteinExistence type="predicted"/>
<reference evidence="2 3" key="1">
    <citation type="submission" date="2016-10" db="EMBL/GenBank/DDBJ databases">
        <title>Evaluation of Human, Animal and Environmental Mycobacterium chelonae Isolates by Core Genome Phylogenomic Analysis, Targeted Gene Comparison, and Anti-microbial Susceptibility Patterns: A Tale of Mistaken Identities.</title>
        <authorList>
            <person name="Fogelson S.B."/>
            <person name="Camus A.C."/>
            <person name="Lorenz W."/>
            <person name="Vasireddy R."/>
            <person name="Vasireddy S."/>
            <person name="Smith T."/>
            <person name="Brown-Elliott B.A."/>
            <person name="Wallace R.J.Jr."/>
            <person name="Hasan N.A."/>
            <person name="Reischl U."/>
            <person name="Sanchez S."/>
        </authorList>
    </citation>
    <scope>NUCLEOTIDE SEQUENCE [LARGE SCALE GENOMIC DNA]</scope>
    <source>
        <strain evidence="2 3">24999</strain>
    </source>
</reference>
<gene>
    <name evidence="2" type="ORF">BKG61_28485</name>
</gene>
<protein>
    <submittedName>
        <fullName evidence="2">Uncharacterized protein</fullName>
    </submittedName>
</protein>
<evidence type="ECO:0000313" key="2">
    <source>
        <dbReference type="EMBL" id="OHT85429.1"/>
    </source>
</evidence>
<keyword evidence="3" id="KW-1185">Reference proteome</keyword>
<name>A0A1S1JKS1_9MYCO</name>
<feature type="compositionally biased region" description="Basic residues" evidence="1">
    <location>
        <begin position="103"/>
        <end position="117"/>
    </location>
</feature>
<feature type="region of interest" description="Disordered" evidence="1">
    <location>
        <begin position="1"/>
        <end position="56"/>
    </location>
</feature>
<sequence>MGQHRCGQAGRSLRKPAENPSGDTGGQDRREHGLSCGARVGDVREPEGGGLQHLTTGRAECVGTDLAQRAAEGGLLRPDGPERDSQRQPSVRFVGQRFAAHSGAHRRHRRRCRHTGTHRGCGSGPQSQARPHRRRP</sequence>
<accession>A0A1S1JKS1</accession>